<dbReference type="AlphaFoldDB" id="A0A1I4LNF3"/>
<keyword evidence="1" id="KW-0472">Membrane</keyword>
<accession>A0A1I4LNF3</accession>
<gene>
    <name evidence="2" type="ORF">SAMN04488054_10870</name>
</gene>
<proteinExistence type="predicted"/>
<reference evidence="2 3" key="1">
    <citation type="submission" date="2016-10" db="EMBL/GenBank/DDBJ databases">
        <authorList>
            <person name="de Groot N.N."/>
        </authorList>
    </citation>
    <scope>NUCLEOTIDE SEQUENCE [LARGE SCALE GENOMIC DNA]</scope>
    <source>
        <strain evidence="2 3">CGMCC 1.6134</strain>
    </source>
</reference>
<keyword evidence="1" id="KW-1133">Transmembrane helix</keyword>
<feature type="transmembrane region" description="Helical" evidence="1">
    <location>
        <begin position="33"/>
        <end position="51"/>
    </location>
</feature>
<protein>
    <submittedName>
        <fullName evidence="2">Uncharacterized protein</fullName>
    </submittedName>
</protein>
<sequence>MPSAFNYLFKAFFILSGLSMLIFIIILDKNLTGYILFFMFFIVAIILFVIGSKKYKEEKEPPES</sequence>
<organism evidence="2 3">
    <name type="scientific">Salibacterium qingdaonense</name>
    <dbReference type="NCBI Taxonomy" id="266892"/>
    <lineage>
        <taxon>Bacteria</taxon>
        <taxon>Bacillati</taxon>
        <taxon>Bacillota</taxon>
        <taxon>Bacilli</taxon>
        <taxon>Bacillales</taxon>
        <taxon>Bacillaceae</taxon>
    </lineage>
</organism>
<evidence type="ECO:0000313" key="3">
    <source>
        <dbReference type="Proteomes" id="UP000199668"/>
    </source>
</evidence>
<evidence type="ECO:0000256" key="1">
    <source>
        <dbReference type="SAM" id="Phobius"/>
    </source>
</evidence>
<name>A0A1I4LNF3_9BACI</name>
<dbReference type="EMBL" id="FOTY01000008">
    <property type="protein sequence ID" value="SFL92441.1"/>
    <property type="molecule type" value="Genomic_DNA"/>
</dbReference>
<dbReference type="Proteomes" id="UP000199668">
    <property type="component" value="Unassembled WGS sequence"/>
</dbReference>
<keyword evidence="3" id="KW-1185">Reference proteome</keyword>
<feature type="transmembrane region" description="Helical" evidence="1">
    <location>
        <begin position="7"/>
        <end position="27"/>
    </location>
</feature>
<evidence type="ECO:0000313" key="2">
    <source>
        <dbReference type="EMBL" id="SFL92441.1"/>
    </source>
</evidence>
<keyword evidence="1" id="KW-0812">Transmembrane</keyword>